<feature type="transmembrane region" description="Helical" evidence="7">
    <location>
        <begin position="122"/>
        <end position="142"/>
    </location>
</feature>
<keyword evidence="5 7" id="KW-1133">Transmembrane helix</keyword>
<dbReference type="GeneID" id="103265399"/>
<dbReference type="PANTHER" id="PTHR15756">
    <property type="entry name" value="LR8/HCA112"/>
    <property type="match status" value="1"/>
</dbReference>
<feature type="transmembrane region" description="Helical" evidence="7">
    <location>
        <begin position="58"/>
        <end position="81"/>
    </location>
</feature>
<reference evidence="9" key="1">
    <citation type="submission" date="2025-08" db="UniProtKB">
        <authorList>
            <consortium name="RefSeq"/>
        </authorList>
    </citation>
    <scope>IDENTIFICATION</scope>
</reference>
<organism evidence="8 9">
    <name type="scientific">Carlito syrichta</name>
    <name type="common">Philippine tarsier</name>
    <name type="synonym">Tarsius syrichta</name>
    <dbReference type="NCBI Taxonomy" id="1868482"/>
    <lineage>
        <taxon>Eukaryota</taxon>
        <taxon>Metazoa</taxon>
        <taxon>Chordata</taxon>
        <taxon>Craniata</taxon>
        <taxon>Vertebrata</taxon>
        <taxon>Euteleostomi</taxon>
        <taxon>Mammalia</taxon>
        <taxon>Eutheria</taxon>
        <taxon>Euarchontoglires</taxon>
        <taxon>Primates</taxon>
        <taxon>Haplorrhini</taxon>
        <taxon>Tarsiiformes</taxon>
        <taxon>Tarsiidae</taxon>
        <taxon>Carlito</taxon>
    </lineage>
</organism>
<dbReference type="RefSeq" id="XP_008061261.1">
    <property type="nucleotide sequence ID" value="XM_008063070.1"/>
</dbReference>
<evidence type="ECO:0000256" key="7">
    <source>
        <dbReference type="SAM" id="Phobius"/>
    </source>
</evidence>
<evidence type="ECO:0000256" key="3">
    <source>
        <dbReference type="ARBA" id="ARBA00022553"/>
    </source>
</evidence>
<dbReference type="AlphaFoldDB" id="A0A1U7U5T4"/>
<keyword evidence="3" id="KW-0597">Phosphoprotein</keyword>
<evidence type="ECO:0000313" key="8">
    <source>
        <dbReference type="Proteomes" id="UP000189704"/>
    </source>
</evidence>
<protein>
    <submittedName>
        <fullName evidence="9">Transmembrane protein 176A</fullName>
    </submittedName>
</protein>
<evidence type="ECO:0000256" key="5">
    <source>
        <dbReference type="ARBA" id="ARBA00022989"/>
    </source>
</evidence>
<keyword evidence="8" id="KW-1185">Reference proteome</keyword>
<dbReference type="InterPro" id="IPR009281">
    <property type="entry name" value="TMEM176A/TMEM176B"/>
</dbReference>
<dbReference type="PANTHER" id="PTHR15756:SF6">
    <property type="entry name" value="TRANSMEMBRANE PROTEIN 176A"/>
    <property type="match status" value="1"/>
</dbReference>
<dbReference type="CTD" id="55365"/>
<evidence type="ECO:0000256" key="2">
    <source>
        <dbReference type="ARBA" id="ARBA00006022"/>
    </source>
</evidence>
<gene>
    <name evidence="9" type="primary">TMEM176A</name>
</gene>
<dbReference type="Proteomes" id="UP000189704">
    <property type="component" value="Unplaced"/>
</dbReference>
<sequence length="246" mass="26931">MVSLTMGTADSGELAPEAPQPTHINVHIHQESALAKLLLTWCSALQPSATQPRGSNRLLVASWVVQIVLGIFSWVLGGFLYLCTYSIVVGSGAAIWTGAAAVLAGTVSFICEKRGGICWALLRILLALLAFSTAIAAIVFGANSLYDGFYYDYDSCRLSSSGDWYTPLPSTVSPEEARRLHLCNSYLDMLMALTISLTIMLMGIWILMLLASLVPLWLYCWRRFLTEEKTDQKKLLGVSEIEPCLS</sequence>
<name>A0A1U7U5T4_CARSF</name>
<feature type="transmembrane region" description="Helical" evidence="7">
    <location>
        <begin position="189"/>
        <end position="219"/>
    </location>
</feature>
<comment type="similarity">
    <text evidence="2">Belongs to the TMEM176 family.</text>
</comment>
<evidence type="ECO:0000256" key="1">
    <source>
        <dbReference type="ARBA" id="ARBA00004141"/>
    </source>
</evidence>
<dbReference type="STRING" id="1868482.ENSTSYP00000025931"/>
<comment type="subcellular location">
    <subcellularLocation>
        <location evidence="1">Membrane</location>
        <topology evidence="1">Multi-pass membrane protein</topology>
    </subcellularLocation>
</comment>
<dbReference type="OrthoDB" id="9837693at2759"/>
<dbReference type="KEGG" id="csyr:103265399"/>
<feature type="transmembrane region" description="Helical" evidence="7">
    <location>
        <begin position="87"/>
        <end position="110"/>
    </location>
</feature>
<evidence type="ECO:0000313" key="9">
    <source>
        <dbReference type="RefSeq" id="XP_008061261.1"/>
    </source>
</evidence>
<proteinExistence type="inferred from homology"/>
<dbReference type="InterPro" id="IPR007237">
    <property type="entry name" value="CD20-like"/>
</dbReference>
<keyword evidence="6 7" id="KW-0472">Membrane</keyword>
<dbReference type="GO" id="GO:0016020">
    <property type="term" value="C:membrane"/>
    <property type="evidence" value="ECO:0007669"/>
    <property type="project" value="UniProtKB-SubCell"/>
</dbReference>
<dbReference type="Pfam" id="PF04103">
    <property type="entry name" value="CD20"/>
    <property type="match status" value="1"/>
</dbReference>
<evidence type="ECO:0000256" key="4">
    <source>
        <dbReference type="ARBA" id="ARBA00022692"/>
    </source>
</evidence>
<accession>A0A1U7U5T4</accession>
<evidence type="ECO:0000256" key="6">
    <source>
        <dbReference type="ARBA" id="ARBA00023136"/>
    </source>
</evidence>
<keyword evidence="4 7" id="KW-0812">Transmembrane</keyword>